<feature type="signal peptide" evidence="1">
    <location>
        <begin position="1"/>
        <end position="25"/>
    </location>
</feature>
<dbReference type="AlphaFoldDB" id="A0A6N9SVS9"/>
<sequence length="338" mass="36317">MKKSGMMAAVAMATAILLAPQTASAEVSELKVPLGAGGFGFLPLHVMKTNKLVEKHAKEEGIELTVDWSNIGGPAAMNEALLSGAASFISAGPPSFLTLWDKTRTNLQVKGVAAMSTMPMFLNTNDPEIKSLDDIKGDMKIGVTSVKVSIPSIIMQMYAREKYGDDQTFRFDPFTVSMAHPDSVIALVTGNGSIVAHYASQPFAQRELKEEGIHTIQNSDDVTGGPTTFTMISTTTKFHDENPKAYAAFVGALKEAQEMIANDREAALDVLIQSMGGKAVLDRDEMMSILTSDDTKYTTVPSNVMKYATFMHDIGSLKNAPETLGDLFFESDDVAGGN</sequence>
<dbReference type="PANTHER" id="PTHR30024">
    <property type="entry name" value="ALIPHATIC SULFONATES-BINDING PROTEIN-RELATED"/>
    <property type="match status" value="1"/>
</dbReference>
<gene>
    <name evidence="2" type="ORF">GTK09_01890</name>
</gene>
<dbReference type="PANTHER" id="PTHR30024:SF2">
    <property type="entry name" value="ABC TRANSPORTER SUBSTRATE-BINDING PROTEIN"/>
    <property type="match status" value="1"/>
</dbReference>
<protein>
    <submittedName>
        <fullName evidence="2">ABC transporter substrate-binding protein</fullName>
    </submittedName>
</protein>
<evidence type="ECO:0000256" key="1">
    <source>
        <dbReference type="SAM" id="SignalP"/>
    </source>
</evidence>
<organism evidence="2 3">
    <name type="scientific">Jiella pacifica</name>
    <dbReference type="NCBI Taxonomy" id="2696469"/>
    <lineage>
        <taxon>Bacteria</taxon>
        <taxon>Pseudomonadati</taxon>
        <taxon>Pseudomonadota</taxon>
        <taxon>Alphaproteobacteria</taxon>
        <taxon>Hyphomicrobiales</taxon>
        <taxon>Aurantimonadaceae</taxon>
        <taxon>Jiella</taxon>
    </lineage>
</organism>
<reference evidence="2 3" key="1">
    <citation type="submission" date="2020-01" db="EMBL/GenBank/DDBJ databases">
        <title>Jiella pacifica sp. nov.</title>
        <authorList>
            <person name="Xue Z."/>
            <person name="Zhu S."/>
            <person name="Chen J."/>
            <person name="Yang J."/>
        </authorList>
    </citation>
    <scope>NUCLEOTIDE SEQUENCE [LARGE SCALE GENOMIC DNA]</scope>
    <source>
        <strain evidence="2 3">40Bstr34</strain>
    </source>
</reference>
<dbReference type="RefSeq" id="WP_163460770.1">
    <property type="nucleotide sequence ID" value="NZ_JAAAMG010000001.1"/>
</dbReference>
<keyword evidence="3" id="KW-1185">Reference proteome</keyword>
<name>A0A6N9SVS9_9HYPH</name>
<proteinExistence type="predicted"/>
<dbReference type="EMBL" id="JAAAMG010000001">
    <property type="protein sequence ID" value="NDW03167.1"/>
    <property type="molecule type" value="Genomic_DNA"/>
</dbReference>
<accession>A0A6N9SVS9</accession>
<dbReference type="Gene3D" id="3.40.190.10">
    <property type="entry name" value="Periplasmic binding protein-like II"/>
    <property type="match status" value="2"/>
</dbReference>
<keyword evidence="1" id="KW-0732">Signal</keyword>
<dbReference type="Proteomes" id="UP000469011">
    <property type="component" value="Unassembled WGS sequence"/>
</dbReference>
<comment type="caution">
    <text evidence="2">The sequence shown here is derived from an EMBL/GenBank/DDBJ whole genome shotgun (WGS) entry which is preliminary data.</text>
</comment>
<evidence type="ECO:0000313" key="2">
    <source>
        <dbReference type="EMBL" id="NDW03167.1"/>
    </source>
</evidence>
<feature type="chain" id="PRO_5026921367" evidence="1">
    <location>
        <begin position="26"/>
        <end position="338"/>
    </location>
</feature>
<dbReference type="SUPFAM" id="SSF53850">
    <property type="entry name" value="Periplasmic binding protein-like II"/>
    <property type="match status" value="1"/>
</dbReference>
<evidence type="ECO:0000313" key="3">
    <source>
        <dbReference type="Proteomes" id="UP000469011"/>
    </source>
</evidence>